<comment type="caution">
    <text evidence="2">The sequence shown here is derived from an EMBL/GenBank/DDBJ whole genome shotgun (WGS) entry which is preliminary data.</text>
</comment>
<dbReference type="AlphaFoldDB" id="A0A8J3HYK2"/>
<dbReference type="PANTHER" id="PTHR40274:SF3">
    <property type="entry name" value="VIRGINIAMYCIN B LYASE"/>
    <property type="match status" value="1"/>
</dbReference>
<evidence type="ECO:0000313" key="2">
    <source>
        <dbReference type="EMBL" id="GHO45531.1"/>
    </source>
</evidence>
<organism evidence="2 3">
    <name type="scientific">Ktedonospora formicarum</name>
    <dbReference type="NCBI Taxonomy" id="2778364"/>
    <lineage>
        <taxon>Bacteria</taxon>
        <taxon>Bacillati</taxon>
        <taxon>Chloroflexota</taxon>
        <taxon>Ktedonobacteria</taxon>
        <taxon>Ktedonobacterales</taxon>
        <taxon>Ktedonobacteraceae</taxon>
        <taxon>Ktedonospora</taxon>
    </lineage>
</organism>
<dbReference type="Proteomes" id="UP000612362">
    <property type="component" value="Unassembled WGS sequence"/>
</dbReference>
<dbReference type="Gene3D" id="2.130.10.10">
    <property type="entry name" value="YVTN repeat-like/Quinoprotein amine dehydrogenase"/>
    <property type="match status" value="2"/>
</dbReference>
<dbReference type="EMBL" id="BNJF01000001">
    <property type="protein sequence ID" value="GHO45531.1"/>
    <property type="molecule type" value="Genomic_DNA"/>
</dbReference>
<accession>A0A8J3HYK2</accession>
<dbReference type="SUPFAM" id="SSF63829">
    <property type="entry name" value="Calcium-dependent phosphotriesterase"/>
    <property type="match status" value="1"/>
</dbReference>
<feature type="chain" id="PRO_5035301543" description="SMP-30/Gluconolactonase/LRE-like region domain-containing protein" evidence="1">
    <location>
        <begin position="20"/>
        <end position="360"/>
    </location>
</feature>
<dbReference type="Pfam" id="PF24684">
    <property type="entry name" value="Vgb_lyase"/>
    <property type="match status" value="1"/>
</dbReference>
<dbReference type="InterPro" id="IPR015943">
    <property type="entry name" value="WD40/YVTN_repeat-like_dom_sf"/>
</dbReference>
<protein>
    <recommendedName>
        <fullName evidence="4">SMP-30/Gluconolactonase/LRE-like region domain-containing protein</fullName>
    </recommendedName>
</protein>
<dbReference type="SUPFAM" id="SSF101898">
    <property type="entry name" value="NHL repeat"/>
    <property type="match status" value="1"/>
</dbReference>
<evidence type="ECO:0000256" key="1">
    <source>
        <dbReference type="SAM" id="SignalP"/>
    </source>
</evidence>
<dbReference type="InterPro" id="IPR051344">
    <property type="entry name" value="Vgb"/>
</dbReference>
<sequence>MLSLLIVLLLSACSNSRIGQQTNGEQEGQPLTAETTGRFSEYVLPQSRSGLMRPAVDSQGRVWFSEMSRNYLSMFDPRSGAVQQMTPPGSAGGLMGVAVASDDTIWFAEESGNFIGHYNPQTRQFKNYSLPELTVPDPQNARKQLTLPLAPNELTFDAHGNLWFTELNADAVGLLNIKTGKIRQYPLASPPSVQKLNPYGLTLDRQGNIWVALSSSSQLVRLDPISGKIHRYPLPDQESYLMQVTTDRQGNIWASGFNKPLLLKFEPASERFTTYKVTSSANEGASGTIYDVVALANGDVWVTAPSENALARLDAKTRTFSFYRIPTAGAFPFGLTVTTDESLLWFTESVSDKFGSYRLA</sequence>
<keyword evidence="3" id="KW-1185">Reference proteome</keyword>
<feature type="signal peptide" evidence="1">
    <location>
        <begin position="1"/>
        <end position="19"/>
    </location>
</feature>
<name>A0A8J3HYK2_9CHLR</name>
<evidence type="ECO:0008006" key="4">
    <source>
        <dbReference type="Google" id="ProtNLM"/>
    </source>
</evidence>
<evidence type="ECO:0000313" key="3">
    <source>
        <dbReference type="Proteomes" id="UP000612362"/>
    </source>
</evidence>
<reference evidence="2" key="1">
    <citation type="submission" date="2020-10" db="EMBL/GenBank/DDBJ databases">
        <title>Taxonomic study of unclassified bacteria belonging to the class Ktedonobacteria.</title>
        <authorList>
            <person name="Yabe S."/>
            <person name="Wang C.M."/>
            <person name="Zheng Y."/>
            <person name="Sakai Y."/>
            <person name="Cavaletti L."/>
            <person name="Monciardini P."/>
            <person name="Donadio S."/>
        </authorList>
    </citation>
    <scope>NUCLEOTIDE SEQUENCE</scope>
    <source>
        <strain evidence="2">SOSP1-1</strain>
    </source>
</reference>
<proteinExistence type="predicted"/>
<gene>
    <name evidence="2" type="ORF">KSX_36940</name>
</gene>
<keyword evidence="1" id="KW-0732">Signal</keyword>
<dbReference type="PANTHER" id="PTHR40274">
    <property type="entry name" value="VIRGINIAMYCIN B LYASE"/>
    <property type="match status" value="1"/>
</dbReference>